<reference evidence="1" key="1">
    <citation type="submission" date="2014-11" db="EMBL/GenBank/DDBJ databases">
        <authorList>
            <person name="Amaro Gonzalez C."/>
        </authorList>
    </citation>
    <scope>NUCLEOTIDE SEQUENCE</scope>
</reference>
<name>A0A0E9RAR7_ANGAN</name>
<accession>A0A0E9RAR7</accession>
<dbReference type="AlphaFoldDB" id="A0A0E9RAR7"/>
<protein>
    <submittedName>
        <fullName evidence="1">Uncharacterized protein</fullName>
    </submittedName>
</protein>
<evidence type="ECO:0000313" key="1">
    <source>
        <dbReference type="EMBL" id="JAH26204.1"/>
    </source>
</evidence>
<dbReference type="EMBL" id="GBXM01082373">
    <property type="protein sequence ID" value="JAH26204.1"/>
    <property type="molecule type" value="Transcribed_RNA"/>
</dbReference>
<sequence>MEPPASCNPGNPTYPNCNSTRLTVSLHCKHIVGYLRFKSGSIKPNLYLW</sequence>
<reference evidence="1" key="2">
    <citation type="journal article" date="2015" name="Fish Shellfish Immunol.">
        <title>Early steps in the European eel (Anguilla anguilla)-Vibrio vulnificus interaction in the gills: Role of the RtxA13 toxin.</title>
        <authorList>
            <person name="Callol A."/>
            <person name="Pajuelo D."/>
            <person name="Ebbesson L."/>
            <person name="Teles M."/>
            <person name="MacKenzie S."/>
            <person name="Amaro C."/>
        </authorList>
    </citation>
    <scope>NUCLEOTIDE SEQUENCE</scope>
</reference>
<organism evidence="1">
    <name type="scientific">Anguilla anguilla</name>
    <name type="common">European freshwater eel</name>
    <name type="synonym">Muraena anguilla</name>
    <dbReference type="NCBI Taxonomy" id="7936"/>
    <lineage>
        <taxon>Eukaryota</taxon>
        <taxon>Metazoa</taxon>
        <taxon>Chordata</taxon>
        <taxon>Craniata</taxon>
        <taxon>Vertebrata</taxon>
        <taxon>Euteleostomi</taxon>
        <taxon>Actinopterygii</taxon>
        <taxon>Neopterygii</taxon>
        <taxon>Teleostei</taxon>
        <taxon>Anguilliformes</taxon>
        <taxon>Anguillidae</taxon>
        <taxon>Anguilla</taxon>
    </lineage>
</organism>
<proteinExistence type="predicted"/>